<dbReference type="RefSeq" id="WP_092686689.1">
    <property type="nucleotide sequence ID" value="NZ_FNBK01000001.1"/>
</dbReference>
<dbReference type="EMBL" id="FNBK01000001">
    <property type="protein sequence ID" value="SDE75141.1"/>
    <property type="molecule type" value="Genomic_DNA"/>
</dbReference>
<name>A0A1G7FGX8_9EURY</name>
<dbReference type="OrthoDB" id="242159at2157"/>
<dbReference type="Proteomes" id="UP000199076">
    <property type="component" value="Unassembled WGS sequence"/>
</dbReference>
<reference evidence="3" key="1">
    <citation type="submission" date="2016-10" db="EMBL/GenBank/DDBJ databases">
        <authorList>
            <person name="Varghese N."/>
            <person name="Submissions S."/>
        </authorList>
    </citation>
    <scope>NUCLEOTIDE SEQUENCE [LARGE SCALE GENOMIC DNA]</scope>
    <source>
        <strain evidence="3">IBRC-M 10760</strain>
    </source>
</reference>
<gene>
    <name evidence="2" type="ORF">SAMN05216218_101188</name>
</gene>
<protein>
    <submittedName>
        <fullName evidence="2">Uncharacterized protein</fullName>
    </submittedName>
</protein>
<feature type="region of interest" description="Disordered" evidence="1">
    <location>
        <begin position="1"/>
        <end position="20"/>
    </location>
</feature>
<evidence type="ECO:0000313" key="3">
    <source>
        <dbReference type="Proteomes" id="UP000199076"/>
    </source>
</evidence>
<sequence length="121" mass="12281">MVLTPGDDGEGDAGAERSSVEDGFGVLAERLGRLSAVLPWSLDDAVLFRDDDQVVLARSAGGPGPAGPTVGPAPAAVDDEADVLVVASDDDELVVEHCEPGAVDFDSLARVPGGLEAATRE</sequence>
<keyword evidence="3" id="KW-1185">Reference proteome</keyword>
<organism evidence="2 3">
    <name type="scientific">Halorientalis regularis</name>
    <dbReference type="NCBI Taxonomy" id="660518"/>
    <lineage>
        <taxon>Archaea</taxon>
        <taxon>Methanobacteriati</taxon>
        <taxon>Methanobacteriota</taxon>
        <taxon>Stenosarchaea group</taxon>
        <taxon>Halobacteria</taxon>
        <taxon>Halobacteriales</taxon>
        <taxon>Haloarculaceae</taxon>
        <taxon>Halorientalis</taxon>
    </lineage>
</organism>
<accession>A0A1G7FGX8</accession>
<proteinExistence type="predicted"/>
<dbReference type="AlphaFoldDB" id="A0A1G7FGX8"/>
<evidence type="ECO:0000256" key="1">
    <source>
        <dbReference type="SAM" id="MobiDB-lite"/>
    </source>
</evidence>
<evidence type="ECO:0000313" key="2">
    <source>
        <dbReference type="EMBL" id="SDE75141.1"/>
    </source>
</evidence>